<dbReference type="OMA" id="FNYANEI"/>
<dbReference type="InterPro" id="IPR013520">
    <property type="entry name" value="Ribonucl_H"/>
</dbReference>
<dbReference type="Gene3D" id="3.30.420.10">
    <property type="entry name" value="Ribonuclease H-like superfamily/Ribonuclease H"/>
    <property type="match status" value="1"/>
</dbReference>
<dbReference type="InterPro" id="IPR012337">
    <property type="entry name" value="RNaseH-like_sf"/>
</dbReference>
<gene>
    <name evidence="7" type="ORF">SCHCODRAFT_50758</name>
</gene>
<dbReference type="PANTHER" id="PTHR23044">
    <property type="entry name" value="3'-5' EXONUCLEASE ERI1-RELATED"/>
    <property type="match status" value="1"/>
</dbReference>
<dbReference type="AlphaFoldDB" id="D8PWH4"/>
<keyword evidence="8" id="KW-1185">Reference proteome</keyword>
<protein>
    <recommendedName>
        <fullName evidence="6">Exonuclease domain-containing protein</fullName>
    </recommendedName>
</protein>
<feature type="transmembrane region" description="Helical" evidence="5">
    <location>
        <begin position="14"/>
        <end position="35"/>
    </location>
</feature>
<evidence type="ECO:0000256" key="2">
    <source>
        <dbReference type="ARBA" id="ARBA00022801"/>
    </source>
</evidence>
<dbReference type="FunCoup" id="D8PWH4">
    <property type="interactions" value="260"/>
</dbReference>
<feature type="domain" description="Exonuclease" evidence="6">
    <location>
        <begin position="117"/>
        <end position="342"/>
    </location>
</feature>
<proteinExistence type="predicted"/>
<evidence type="ECO:0000256" key="5">
    <source>
        <dbReference type="SAM" id="Phobius"/>
    </source>
</evidence>
<keyword evidence="2" id="KW-0378">Hydrolase</keyword>
<reference evidence="7 8" key="1">
    <citation type="journal article" date="2010" name="Nat. Biotechnol.">
        <title>Genome sequence of the model mushroom Schizophyllum commune.</title>
        <authorList>
            <person name="Ohm R.A."/>
            <person name="de Jong J.F."/>
            <person name="Lugones L.G."/>
            <person name="Aerts A."/>
            <person name="Kothe E."/>
            <person name="Stajich J.E."/>
            <person name="de Vries R.P."/>
            <person name="Record E."/>
            <person name="Levasseur A."/>
            <person name="Baker S.E."/>
            <person name="Bartholomew K.A."/>
            <person name="Coutinho P.M."/>
            <person name="Erdmann S."/>
            <person name="Fowler T.J."/>
            <person name="Gathman A.C."/>
            <person name="Lombard V."/>
            <person name="Henrissat B."/>
            <person name="Knabe N."/>
            <person name="Kuees U."/>
            <person name="Lilly W.W."/>
            <person name="Lindquist E."/>
            <person name="Lucas S."/>
            <person name="Magnuson J.K."/>
            <person name="Piumi F."/>
            <person name="Raudaskoski M."/>
            <person name="Salamov A."/>
            <person name="Schmutz J."/>
            <person name="Schwarze F.W.M.R."/>
            <person name="vanKuyk P.A."/>
            <person name="Horton J.S."/>
            <person name="Grigoriev I.V."/>
            <person name="Woesten H.A.B."/>
        </authorList>
    </citation>
    <scope>NUCLEOTIDE SEQUENCE [LARGE SCALE GENOMIC DNA]</scope>
    <source>
        <strain evidence="8">H4-8 / FGSC 9210</strain>
    </source>
</reference>
<dbReference type="InterPro" id="IPR036397">
    <property type="entry name" value="RNaseH_sf"/>
</dbReference>
<sequence>MGLQWAPVSAGRPLIWLLPVVFSVIALFLCLLLVVRKYFSPPPISLPISPPPSPTYARTSFANDLKRFSPVRSSIKIAPPSRRTPSPSPSPSPSPVYDAQDHCEAQELPTTRQNYDAFLVVDVEGTCMQGTTFSYPNEIIEFPVCLMRWRDKADDGTASELEVVDTFHSFVRPTWRPVLSQFCTDLTGITQSQVDAAPPFADVLRSFYAFMIRHGLIDRRTGKRLVKYCWCSDGPFDLRDFVVKQCFLSRIVFPEWMRGDVLDVRVPVMQWMDEQSSSSDTSSTTSGSPPSSPMFPRRRTPNIPAQLRALGLPEFQGRQHSGIDDTRNICRILAELARRGVQLKPNTPINITRRWPWMGKKGRVLEEYV</sequence>
<organism evidence="8">
    <name type="scientific">Schizophyllum commune (strain H4-8 / FGSC 9210)</name>
    <name type="common">Split gill fungus</name>
    <dbReference type="NCBI Taxonomy" id="578458"/>
    <lineage>
        <taxon>Eukaryota</taxon>
        <taxon>Fungi</taxon>
        <taxon>Dikarya</taxon>
        <taxon>Basidiomycota</taxon>
        <taxon>Agaricomycotina</taxon>
        <taxon>Agaricomycetes</taxon>
        <taxon>Agaricomycetidae</taxon>
        <taxon>Agaricales</taxon>
        <taxon>Schizophyllaceae</taxon>
        <taxon>Schizophyllum</taxon>
    </lineage>
</organism>
<dbReference type="EMBL" id="GL377303">
    <property type="protein sequence ID" value="EFJ01042.1"/>
    <property type="molecule type" value="Genomic_DNA"/>
</dbReference>
<dbReference type="STRING" id="578458.D8PWH4"/>
<evidence type="ECO:0000313" key="7">
    <source>
        <dbReference type="EMBL" id="EFJ01042.1"/>
    </source>
</evidence>
<dbReference type="CDD" id="cd06133">
    <property type="entry name" value="ERI-1_3'hExo_like"/>
    <property type="match status" value="1"/>
</dbReference>
<feature type="compositionally biased region" description="Low complexity" evidence="4">
    <location>
        <begin position="276"/>
        <end position="289"/>
    </location>
</feature>
<evidence type="ECO:0000256" key="4">
    <source>
        <dbReference type="SAM" id="MobiDB-lite"/>
    </source>
</evidence>
<dbReference type="eggNOG" id="KOG0542">
    <property type="taxonomic scope" value="Eukaryota"/>
</dbReference>
<dbReference type="VEuPathDB" id="FungiDB:SCHCODRAFT_02606572"/>
<keyword evidence="1" id="KW-0540">Nuclease</keyword>
<evidence type="ECO:0000313" key="8">
    <source>
        <dbReference type="Proteomes" id="UP000007431"/>
    </source>
</evidence>
<dbReference type="GO" id="GO:0000175">
    <property type="term" value="F:3'-5'-RNA exonuclease activity"/>
    <property type="evidence" value="ECO:0007669"/>
    <property type="project" value="InterPro"/>
</dbReference>
<keyword evidence="5" id="KW-1133">Transmembrane helix</keyword>
<evidence type="ECO:0000256" key="1">
    <source>
        <dbReference type="ARBA" id="ARBA00022722"/>
    </source>
</evidence>
<dbReference type="PANTHER" id="PTHR23044:SF61">
    <property type="entry name" value="3'-5' EXORIBONUCLEASE 1-RELATED"/>
    <property type="match status" value="1"/>
</dbReference>
<accession>D8PWH4</accession>
<keyword evidence="5" id="KW-0812">Transmembrane</keyword>
<dbReference type="GO" id="GO:0003676">
    <property type="term" value="F:nucleic acid binding"/>
    <property type="evidence" value="ECO:0007669"/>
    <property type="project" value="InterPro"/>
</dbReference>
<dbReference type="InterPro" id="IPR051274">
    <property type="entry name" value="3-5_Exoribonuclease"/>
</dbReference>
<dbReference type="Proteomes" id="UP000007431">
    <property type="component" value="Unassembled WGS sequence"/>
</dbReference>
<dbReference type="InParanoid" id="D8PWH4"/>
<evidence type="ECO:0000259" key="6">
    <source>
        <dbReference type="SMART" id="SM00479"/>
    </source>
</evidence>
<dbReference type="SUPFAM" id="SSF53098">
    <property type="entry name" value="Ribonuclease H-like"/>
    <property type="match status" value="1"/>
</dbReference>
<dbReference type="HOGENOM" id="CLU_037266_1_0_1"/>
<dbReference type="InterPro" id="IPR047201">
    <property type="entry name" value="ERI-1_3'hExo-like"/>
</dbReference>
<keyword evidence="5" id="KW-0472">Membrane</keyword>
<feature type="region of interest" description="Disordered" evidence="4">
    <location>
        <begin position="273"/>
        <end position="300"/>
    </location>
</feature>
<dbReference type="SMART" id="SM00479">
    <property type="entry name" value="EXOIII"/>
    <property type="match status" value="1"/>
</dbReference>
<feature type="region of interest" description="Disordered" evidence="4">
    <location>
        <begin position="76"/>
        <end position="99"/>
    </location>
</feature>
<evidence type="ECO:0000256" key="3">
    <source>
        <dbReference type="ARBA" id="ARBA00022839"/>
    </source>
</evidence>
<name>D8PWH4_SCHCM</name>
<dbReference type="Pfam" id="PF00929">
    <property type="entry name" value="RNase_T"/>
    <property type="match status" value="1"/>
</dbReference>
<keyword evidence="3" id="KW-0269">Exonuclease</keyword>